<evidence type="ECO:0000313" key="2">
    <source>
        <dbReference type="Proteomes" id="UP001527090"/>
    </source>
</evidence>
<keyword evidence="2" id="KW-1185">Reference proteome</keyword>
<name>A0ABT4E5Y7_PAEAL</name>
<reference evidence="1 2" key="1">
    <citation type="submission" date="2022-05" db="EMBL/GenBank/DDBJ databases">
        <title>Genome Sequencing of Bee-Associated Microbes.</title>
        <authorList>
            <person name="Dunlap C."/>
        </authorList>
    </citation>
    <scope>NUCLEOTIDE SEQUENCE [LARGE SCALE GENOMIC DNA]</scope>
    <source>
        <strain evidence="1 2">NRRL NRS-750</strain>
    </source>
</reference>
<protein>
    <submittedName>
        <fullName evidence="1">Uncharacterized protein</fullName>
    </submittedName>
</protein>
<evidence type="ECO:0000313" key="1">
    <source>
        <dbReference type="EMBL" id="MCY9529147.1"/>
    </source>
</evidence>
<sequence>MNEIWESWDYHIEKVVESLDRKIYIAISDATMSGVPYEKAVEFFAMKLSDTIEEVAIQRENESKRTGRRFPTKGM</sequence>
<organism evidence="1 2">
    <name type="scientific">Paenibacillus alvei</name>
    <name type="common">Bacillus alvei</name>
    <dbReference type="NCBI Taxonomy" id="44250"/>
    <lineage>
        <taxon>Bacteria</taxon>
        <taxon>Bacillati</taxon>
        <taxon>Bacillota</taxon>
        <taxon>Bacilli</taxon>
        <taxon>Bacillales</taxon>
        <taxon>Paenibacillaceae</taxon>
        <taxon>Paenibacillus</taxon>
    </lineage>
</organism>
<proteinExistence type="predicted"/>
<comment type="caution">
    <text evidence="1">The sequence shown here is derived from an EMBL/GenBank/DDBJ whole genome shotgun (WGS) entry which is preliminary data.</text>
</comment>
<dbReference type="Proteomes" id="UP001527090">
    <property type="component" value="Unassembled WGS sequence"/>
</dbReference>
<dbReference type="RefSeq" id="WP_268631873.1">
    <property type="nucleotide sequence ID" value="NZ_JAMDLY010000008.1"/>
</dbReference>
<accession>A0ABT4E5Y7</accession>
<gene>
    <name evidence="1" type="ORF">M5X04_07330</name>
</gene>
<dbReference type="EMBL" id="JAMDLY010000008">
    <property type="protein sequence ID" value="MCY9529147.1"/>
    <property type="molecule type" value="Genomic_DNA"/>
</dbReference>